<dbReference type="STRING" id="29341.RSJ17_04415"/>
<dbReference type="RefSeq" id="WP_039636101.1">
    <property type="nucleotide sequence ID" value="NZ_AYSO01000020.1"/>
</dbReference>
<reference evidence="1 2" key="1">
    <citation type="journal article" date="2015" name="Infect. Genet. Evol.">
        <title>Genomic sequences of six botulinum neurotoxin-producing strains representing three clostridial species illustrate the mobility and diversity of botulinum neurotoxin genes.</title>
        <authorList>
            <person name="Smith T.J."/>
            <person name="Hill K.K."/>
            <person name="Xie G."/>
            <person name="Foley B.T."/>
            <person name="Williamson C.H."/>
            <person name="Foster J.T."/>
            <person name="Johnson S.L."/>
            <person name="Chertkov O."/>
            <person name="Teshima H."/>
            <person name="Gibbons H.S."/>
            <person name="Johnsky L.A."/>
            <person name="Karavis M.A."/>
            <person name="Smith L.A."/>
        </authorList>
    </citation>
    <scope>NUCLEOTIDE SEQUENCE [LARGE SCALE GENOMIC DNA]</scope>
    <source>
        <strain evidence="1 2">CDC 2741</strain>
    </source>
</reference>
<sequence length="184" mass="21736">MEKDWTNIEYLLNGNTKQQQSYNILMNANIFRILKEYSPILVGTIPLEIDIEKSDLDIICEVHNFYEFEKLIKNSFQKYENFNINKINENQAIVANFFIKEFEIEIYGQAIPTKEQYGYRHMIIEDKILKLGGNKLKREIINLKRNGIKTEPAFAKYLNLNGNSYEELLKLENMSNRDIELILS</sequence>
<gene>
    <name evidence="1" type="ORF">U732_322</name>
</gene>
<dbReference type="InterPro" id="IPR025365">
    <property type="entry name" value="DUF4269"/>
</dbReference>
<name>A0A0C1UAQ4_9CLOT</name>
<keyword evidence="2" id="KW-1185">Reference proteome</keyword>
<dbReference type="Proteomes" id="UP000031366">
    <property type="component" value="Unassembled WGS sequence"/>
</dbReference>
<comment type="caution">
    <text evidence="1">The sequence shown here is derived from an EMBL/GenBank/DDBJ whole genome shotgun (WGS) entry which is preliminary data.</text>
</comment>
<dbReference type="Pfam" id="PF14091">
    <property type="entry name" value="DUF4269"/>
    <property type="match status" value="1"/>
</dbReference>
<protein>
    <recommendedName>
        <fullName evidence="3">DUF4269 domain-containing protein</fullName>
    </recommendedName>
</protein>
<dbReference type="AlphaFoldDB" id="A0A0C1UAQ4"/>
<evidence type="ECO:0008006" key="3">
    <source>
        <dbReference type="Google" id="ProtNLM"/>
    </source>
</evidence>
<organism evidence="1 2">
    <name type="scientific">Clostridium argentinense CDC 2741</name>
    <dbReference type="NCBI Taxonomy" id="1418104"/>
    <lineage>
        <taxon>Bacteria</taxon>
        <taxon>Bacillati</taxon>
        <taxon>Bacillota</taxon>
        <taxon>Clostridia</taxon>
        <taxon>Eubacteriales</taxon>
        <taxon>Clostridiaceae</taxon>
        <taxon>Clostridium</taxon>
    </lineage>
</organism>
<dbReference type="OrthoDB" id="6402248at2"/>
<dbReference type="EMBL" id="AYSO01000020">
    <property type="protein sequence ID" value="KIE44650.1"/>
    <property type="molecule type" value="Genomic_DNA"/>
</dbReference>
<accession>A0A0C1UAQ4</accession>
<evidence type="ECO:0000313" key="2">
    <source>
        <dbReference type="Proteomes" id="UP000031366"/>
    </source>
</evidence>
<evidence type="ECO:0000313" key="1">
    <source>
        <dbReference type="EMBL" id="KIE44650.1"/>
    </source>
</evidence>
<proteinExistence type="predicted"/>